<dbReference type="EMBL" id="AP011624">
    <property type="protein sequence ID" value="BAJ61144.1"/>
    <property type="molecule type" value="Genomic_DNA"/>
</dbReference>
<dbReference type="GO" id="GO:0008137">
    <property type="term" value="F:NADH dehydrogenase (ubiquinone) activity"/>
    <property type="evidence" value="ECO:0007669"/>
    <property type="project" value="UniProtKB-EC"/>
</dbReference>
<keyword evidence="8" id="KW-1278">Translocase</keyword>
<gene>
    <name evidence="17" type="primary">ND6</name>
</gene>
<dbReference type="PANTHER" id="PTHR11435">
    <property type="entry name" value="NADH UBIQUINONE OXIDOREDUCTASE SUBUNIT ND6"/>
    <property type="match status" value="1"/>
</dbReference>
<dbReference type="PANTHER" id="PTHR11435:SF1">
    <property type="entry name" value="NADH-UBIQUINONE OXIDOREDUCTASE CHAIN 6"/>
    <property type="match status" value="1"/>
</dbReference>
<comment type="catalytic activity">
    <reaction evidence="15">
        <text>a ubiquinone + NADH + 5 H(+)(in) = a ubiquinol + NAD(+) + 4 H(+)(out)</text>
        <dbReference type="Rhea" id="RHEA:29091"/>
        <dbReference type="Rhea" id="RHEA-COMP:9565"/>
        <dbReference type="Rhea" id="RHEA-COMP:9566"/>
        <dbReference type="ChEBI" id="CHEBI:15378"/>
        <dbReference type="ChEBI" id="CHEBI:16389"/>
        <dbReference type="ChEBI" id="CHEBI:17976"/>
        <dbReference type="ChEBI" id="CHEBI:57540"/>
        <dbReference type="ChEBI" id="CHEBI:57945"/>
        <dbReference type="EC" id="7.1.1.2"/>
    </reaction>
</comment>
<keyword evidence="11" id="KW-0520">NAD</keyword>
<keyword evidence="12 17" id="KW-0496">Mitochondrion</keyword>
<evidence type="ECO:0000256" key="6">
    <source>
        <dbReference type="ARBA" id="ARBA00022660"/>
    </source>
</evidence>
<evidence type="ECO:0000256" key="12">
    <source>
        <dbReference type="ARBA" id="ARBA00023128"/>
    </source>
</evidence>
<accession>E6N2N5</accession>
<keyword evidence="6" id="KW-0679">Respiratory chain</keyword>
<feature type="transmembrane region" description="Helical" evidence="16">
    <location>
        <begin position="21"/>
        <end position="45"/>
    </location>
</feature>
<protein>
    <recommendedName>
        <fullName evidence="4">NADH-ubiquinone oxidoreductase chain 6</fullName>
        <ecNumber evidence="3">7.1.1.2</ecNumber>
    </recommendedName>
    <alternativeName>
        <fullName evidence="14">NADH dehydrogenase subunit 6</fullName>
    </alternativeName>
</protein>
<dbReference type="GeneID" id="10200817"/>
<reference evidence="17" key="1">
    <citation type="journal article" date="2011" name="Mol. Biol. Rep.">
        <title>Complete mitochondrial genomes of two green lacewings, Chrysoperla nipponensis (Okamoto, 1914) and Apochrysa matsumurae Okamoto, 1912 (Neuroptera: Chrysopidae).</title>
        <authorList>
            <person name="Haruyama N."/>
            <person name="Mochizuki A."/>
            <person name="Sato Y."/>
            <person name="Naka H."/>
            <person name="Nomura M."/>
        </authorList>
    </citation>
    <scope>NUCLEOTIDE SEQUENCE</scope>
</reference>
<organism evidence="17">
    <name type="scientific">Apochrysa matsumurae</name>
    <name type="common">Green lacewing</name>
    <dbReference type="NCBI Taxonomy" id="417555"/>
    <lineage>
        <taxon>Eukaryota</taxon>
        <taxon>Metazoa</taxon>
        <taxon>Ecdysozoa</taxon>
        <taxon>Arthropoda</taxon>
        <taxon>Hexapoda</taxon>
        <taxon>Insecta</taxon>
        <taxon>Pterygota</taxon>
        <taxon>Neoptera</taxon>
        <taxon>Endopterygota</taxon>
        <taxon>Neuroptera</taxon>
        <taxon>Hemerobiiformia</taxon>
        <taxon>Chrysopidae</taxon>
        <taxon>Apochrysinae</taxon>
        <taxon>Apochrysa</taxon>
    </lineage>
</organism>
<evidence type="ECO:0000256" key="14">
    <source>
        <dbReference type="ARBA" id="ARBA00031019"/>
    </source>
</evidence>
<comment type="similarity">
    <text evidence="2">Belongs to the complex I subunit 6 family.</text>
</comment>
<evidence type="ECO:0000256" key="7">
    <source>
        <dbReference type="ARBA" id="ARBA00022692"/>
    </source>
</evidence>
<evidence type="ECO:0000313" key="17">
    <source>
        <dbReference type="EMBL" id="BAJ61144.1"/>
    </source>
</evidence>
<evidence type="ECO:0000256" key="1">
    <source>
        <dbReference type="ARBA" id="ARBA00004225"/>
    </source>
</evidence>
<evidence type="ECO:0000256" key="8">
    <source>
        <dbReference type="ARBA" id="ARBA00022967"/>
    </source>
</evidence>
<evidence type="ECO:0000256" key="15">
    <source>
        <dbReference type="ARBA" id="ARBA00049551"/>
    </source>
</evidence>
<evidence type="ECO:0000256" key="4">
    <source>
        <dbReference type="ARBA" id="ARBA00021095"/>
    </source>
</evidence>
<keyword evidence="9" id="KW-0249">Electron transport</keyword>
<keyword evidence="10 16" id="KW-1133">Transmembrane helix</keyword>
<proteinExistence type="inferred from homology"/>
<evidence type="ECO:0000256" key="16">
    <source>
        <dbReference type="SAM" id="Phobius"/>
    </source>
</evidence>
<dbReference type="CTD" id="4541"/>
<evidence type="ECO:0000256" key="9">
    <source>
        <dbReference type="ARBA" id="ARBA00022982"/>
    </source>
</evidence>
<comment type="subcellular location">
    <subcellularLocation>
        <location evidence="1">Mitochondrion membrane</location>
        <topology evidence="1">Multi-pass membrane protein</topology>
    </subcellularLocation>
</comment>
<feature type="transmembrane region" description="Helical" evidence="16">
    <location>
        <begin position="81"/>
        <end position="100"/>
    </location>
</feature>
<dbReference type="GO" id="GO:0031966">
    <property type="term" value="C:mitochondrial membrane"/>
    <property type="evidence" value="ECO:0007669"/>
    <property type="project" value="UniProtKB-SubCell"/>
</dbReference>
<evidence type="ECO:0000256" key="5">
    <source>
        <dbReference type="ARBA" id="ARBA00022448"/>
    </source>
</evidence>
<dbReference type="RefSeq" id="YP_004222199.1">
    <property type="nucleotide sequence ID" value="NC_015095.1"/>
</dbReference>
<sequence length="170" mass="20183">MNQILILLTMIFSFNFTQMKHPLAMGLNLFIQTILISMLCGFMTYSYWFSYVLFLIMLGGMLILFLYVTSLASNELFTFNFFSFLSFSFLFLFMIFLSIFNDQLMWFINNNEMLNFNLISLNYNNELNLIKLYNNPTMNITLMMIIYLFLTLVIVVKMTNINYGPLRQAY</sequence>
<keyword evidence="13 16" id="KW-0472">Membrane</keyword>
<keyword evidence="5" id="KW-0813">Transport</keyword>
<dbReference type="AlphaFoldDB" id="E6N2N5"/>
<evidence type="ECO:0000256" key="11">
    <source>
        <dbReference type="ARBA" id="ARBA00023027"/>
    </source>
</evidence>
<dbReference type="EC" id="7.1.1.2" evidence="3"/>
<feature type="transmembrane region" description="Helical" evidence="16">
    <location>
        <begin position="137"/>
        <end position="156"/>
    </location>
</feature>
<geneLocation type="mitochondrion" evidence="17"/>
<feature type="transmembrane region" description="Helical" evidence="16">
    <location>
        <begin position="51"/>
        <end position="69"/>
    </location>
</feature>
<evidence type="ECO:0000256" key="3">
    <source>
        <dbReference type="ARBA" id="ARBA00012944"/>
    </source>
</evidence>
<name>E6N2N5_APOMA</name>
<evidence type="ECO:0000256" key="13">
    <source>
        <dbReference type="ARBA" id="ARBA00023136"/>
    </source>
</evidence>
<evidence type="ECO:0000256" key="2">
    <source>
        <dbReference type="ARBA" id="ARBA00005698"/>
    </source>
</evidence>
<keyword evidence="7 16" id="KW-0812">Transmembrane</keyword>
<dbReference type="InterPro" id="IPR050269">
    <property type="entry name" value="ComplexI_Subunit6"/>
</dbReference>
<evidence type="ECO:0000256" key="10">
    <source>
        <dbReference type="ARBA" id="ARBA00022989"/>
    </source>
</evidence>